<comment type="caution">
    <text evidence="9">The sequence shown here is derived from an EMBL/GenBank/DDBJ whole genome shotgun (WGS) entry which is preliminary data.</text>
</comment>
<keyword evidence="2 7" id="KW-0963">Cytoplasm</keyword>
<evidence type="ECO:0000259" key="8">
    <source>
        <dbReference type="PROSITE" id="PS51740"/>
    </source>
</evidence>
<dbReference type="GO" id="GO:0000976">
    <property type="term" value="F:transcription cis-regulatory region binding"/>
    <property type="evidence" value="ECO:0007669"/>
    <property type="project" value="TreeGrafter"/>
</dbReference>
<dbReference type="InterPro" id="IPR035642">
    <property type="entry name" value="MraZ_N"/>
</dbReference>
<dbReference type="SUPFAM" id="SSF89447">
    <property type="entry name" value="AbrB/MazE/MraZ-like"/>
    <property type="match status" value="1"/>
</dbReference>
<dbReference type="GO" id="GO:0005737">
    <property type="term" value="C:cytoplasm"/>
    <property type="evidence" value="ECO:0007669"/>
    <property type="project" value="UniProtKB-UniRule"/>
</dbReference>
<dbReference type="Proteomes" id="UP000825483">
    <property type="component" value="Unassembled WGS sequence"/>
</dbReference>
<dbReference type="GO" id="GO:0003700">
    <property type="term" value="F:DNA-binding transcription factor activity"/>
    <property type="evidence" value="ECO:0007669"/>
    <property type="project" value="UniProtKB-UniRule"/>
</dbReference>
<reference evidence="9" key="1">
    <citation type="journal article" date="2022" name="Int. J. Syst. Evol. Microbiol.">
        <title>Prevotella lacticifex sp. nov., isolated from the rumen of cows.</title>
        <authorList>
            <person name="Shinkai T."/>
            <person name="Ikeyama N."/>
            <person name="Kumagai M."/>
            <person name="Ohmori H."/>
            <person name="Sakamoto M."/>
            <person name="Ohkuma M."/>
            <person name="Mitsumori M."/>
        </authorList>
    </citation>
    <scope>NUCLEOTIDE SEQUENCE</scope>
    <source>
        <strain evidence="9">R5076</strain>
    </source>
</reference>
<dbReference type="InterPro" id="IPR007159">
    <property type="entry name" value="SpoVT-AbrB_dom"/>
</dbReference>
<evidence type="ECO:0000313" key="9">
    <source>
        <dbReference type="EMBL" id="GJG60187.1"/>
    </source>
</evidence>
<dbReference type="InterPro" id="IPR020603">
    <property type="entry name" value="MraZ_dom"/>
</dbReference>
<comment type="similarity">
    <text evidence="7">Belongs to the MraZ family.</text>
</comment>
<evidence type="ECO:0000256" key="1">
    <source>
        <dbReference type="ARBA" id="ARBA00013860"/>
    </source>
</evidence>
<proteinExistence type="inferred from homology"/>
<dbReference type="InterPro" id="IPR037914">
    <property type="entry name" value="SpoVT-AbrB_sf"/>
</dbReference>
<evidence type="ECO:0000256" key="4">
    <source>
        <dbReference type="ARBA" id="ARBA00023015"/>
    </source>
</evidence>
<keyword evidence="4 7" id="KW-0805">Transcription regulation</keyword>
<keyword evidence="6 7" id="KW-0804">Transcription</keyword>
<dbReference type="HAMAP" id="MF_01008">
    <property type="entry name" value="MraZ"/>
    <property type="match status" value="1"/>
</dbReference>
<organism evidence="9 10">
    <name type="scientific">Prevotella lacticifex</name>
    <dbReference type="NCBI Taxonomy" id="2854755"/>
    <lineage>
        <taxon>Bacteria</taxon>
        <taxon>Pseudomonadati</taxon>
        <taxon>Bacteroidota</taxon>
        <taxon>Bacteroidia</taxon>
        <taxon>Bacteroidales</taxon>
        <taxon>Prevotellaceae</taxon>
        <taxon>Prevotella</taxon>
    </lineage>
</organism>
<dbReference type="InterPro" id="IPR003444">
    <property type="entry name" value="MraZ"/>
</dbReference>
<dbReference type="InterPro" id="IPR035644">
    <property type="entry name" value="MraZ_C"/>
</dbReference>
<dbReference type="GO" id="GO:0009295">
    <property type="term" value="C:nucleoid"/>
    <property type="evidence" value="ECO:0007669"/>
    <property type="project" value="UniProtKB-SubCell"/>
</dbReference>
<comment type="subcellular location">
    <subcellularLocation>
        <location evidence="7">Cytoplasm</location>
        <location evidence="7">Nucleoid</location>
    </subcellularLocation>
</comment>
<sequence>MASNKQLSGKLLRFIGSIEAKTDSKGRAFLPVVFRKALQVSGEETLIMRKDVFQHCLVLYPLSVWNGMVDNLHSRLNRWNKRDQQIFRQFVSNLVSITLDGNGRFLIPRAYLEWARIDDQQIRFIGMDDCIEIWSQGNDEAEMTPDDFSQALEEVMTDL</sequence>
<keyword evidence="10" id="KW-1185">Reference proteome</keyword>
<evidence type="ECO:0000256" key="7">
    <source>
        <dbReference type="HAMAP-Rule" id="MF_01008"/>
    </source>
</evidence>
<comment type="subunit">
    <text evidence="7">Forms oligomers.</text>
</comment>
<keyword evidence="5 7" id="KW-0238">DNA-binding</keyword>
<keyword evidence="3" id="KW-0677">Repeat</keyword>
<feature type="domain" description="SpoVT-AbrB" evidence="8">
    <location>
        <begin position="17"/>
        <end position="64"/>
    </location>
</feature>
<dbReference type="EMBL" id="BPUB01000003">
    <property type="protein sequence ID" value="GJG60187.1"/>
    <property type="molecule type" value="Genomic_DNA"/>
</dbReference>
<evidence type="ECO:0000256" key="6">
    <source>
        <dbReference type="ARBA" id="ARBA00023163"/>
    </source>
</evidence>
<evidence type="ECO:0000256" key="5">
    <source>
        <dbReference type="ARBA" id="ARBA00023125"/>
    </source>
</evidence>
<dbReference type="PANTHER" id="PTHR34701:SF1">
    <property type="entry name" value="TRANSCRIPTIONAL REGULATOR MRAZ"/>
    <property type="match status" value="1"/>
</dbReference>
<gene>
    <name evidence="7 9" type="primary">mraZ</name>
    <name evidence="9" type="ORF">PRLR5076_30380</name>
</gene>
<dbReference type="CDD" id="cd16320">
    <property type="entry name" value="MraZ_N"/>
    <property type="match status" value="1"/>
</dbReference>
<dbReference type="Gene3D" id="3.40.1550.20">
    <property type="entry name" value="Transcriptional regulator MraZ domain"/>
    <property type="match status" value="1"/>
</dbReference>
<evidence type="ECO:0000256" key="3">
    <source>
        <dbReference type="ARBA" id="ARBA00022737"/>
    </source>
</evidence>
<feature type="domain" description="SpoVT-AbrB" evidence="8">
    <location>
        <begin position="94"/>
        <end position="138"/>
    </location>
</feature>
<dbReference type="Pfam" id="PF02381">
    <property type="entry name" value="MraZ"/>
    <property type="match status" value="2"/>
</dbReference>
<name>A0A9R1CXW5_9BACT</name>
<dbReference type="PROSITE" id="PS51740">
    <property type="entry name" value="SPOVT_ABRB"/>
    <property type="match status" value="2"/>
</dbReference>
<evidence type="ECO:0000313" key="10">
    <source>
        <dbReference type="Proteomes" id="UP000825483"/>
    </source>
</evidence>
<dbReference type="PANTHER" id="PTHR34701">
    <property type="entry name" value="TRANSCRIPTIONAL REGULATOR MRAZ"/>
    <property type="match status" value="1"/>
</dbReference>
<evidence type="ECO:0000256" key="2">
    <source>
        <dbReference type="ARBA" id="ARBA00022490"/>
    </source>
</evidence>
<dbReference type="InterPro" id="IPR038619">
    <property type="entry name" value="MraZ_sf"/>
</dbReference>
<protein>
    <recommendedName>
        <fullName evidence="1 7">Transcriptional regulator MraZ</fullName>
    </recommendedName>
</protein>
<dbReference type="CDD" id="cd16321">
    <property type="entry name" value="MraZ_C"/>
    <property type="match status" value="1"/>
</dbReference>
<accession>A0A9R1CXW5</accession>
<dbReference type="GO" id="GO:2000143">
    <property type="term" value="P:negative regulation of DNA-templated transcription initiation"/>
    <property type="evidence" value="ECO:0007669"/>
    <property type="project" value="TreeGrafter"/>
</dbReference>
<dbReference type="AlphaFoldDB" id="A0A9R1CXW5"/>